<keyword evidence="3" id="KW-1185">Reference proteome</keyword>
<dbReference type="EMBL" id="JAULSU010000007">
    <property type="protein sequence ID" value="KAK0612096.1"/>
    <property type="molecule type" value="Genomic_DNA"/>
</dbReference>
<reference evidence="2" key="1">
    <citation type="submission" date="2023-06" db="EMBL/GenBank/DDBJ databases">
        <title>Genome-scale phylogeny and comparative genomics of the fungal order Sordariales.</title>
        <authorList>
            <consortium name="Lawrence Berkeley National Laboratory"/>
            <person name="Hensen N."/>
            <person name="Bonometti L."/>
            <person name="Westerberg I."/>
            <person name="Brannstrom I.O."/>
            <person name="Guillou S."/>
            <person name="Cros-Aarteil S."/>
            <person name="Calhoun S."/>
            <person name="Haridas S."/>
            <person name="Kuo A."/>
            <person name="Mondo S."/>
            <person name="Pangilinan J."/>
            <person name="Riley R."/>
            <person name="Labutti K."/>
            <person name="Andreopoulos B."/>
            <person name="Lipzen A."/>
            <person name="Chen C."/>
            <person name="Yanf M."/>
            <person name="Daum C."/>
            <person name="Ng V."/>
            <person name="Clum A."/>
            <person name="Steindorff A."/>
            <person name="Ohm R."/>
            <person name="Martin F."/>
            <person name="Silar P."/>
            <person name="Natvig D."/>
            <person name="Lalanne C."/>
            <person name="Gautier V."/>
            <person name="Ament-Velasquez S.L."/>
            <person name="Kruys A."/>
            <person name="Hutchinson M.I."/>
            <person name="Powell A.J."/>
            <person name="Barry K."/>
            <person name="Miller A.N."/>
            <person name="Grigoriev I.V."/>
            <person name="Debuchy R."/>
            <person name="Gladieux P."/>
            <person name="Thoren M.H."/>
            <person name="Johannesson H."/>
        </authorList>
    </citation>
    <scope>NUCLEOTIDE SEQUENCE</scope>
    <source>
        <strain evidence="2">CBS 606.72</strain>
    </source>
</reference>
<accession>A0AA39TP45</accession>
<evidence type="ECO:0000313" key="3">
    <source>
        <dbReference type="Proteomes" id="UP001175000"/>
    </source>
</evidence>
<sequence length="599" mass="67528">MFHIVDLLSELEFNRTSCDFCKMRWEACHHLDRSKVPIVRFDRDQSMLRLNEGLLPVLSICRSPDFNHRDARVIQIGLPRVTETFSSPHFGTLRHWISECDTQHPTCHPPPNKVLRPPTRLIDVGTQETPIVRLFDTQRSSYTQSSPSSLDIATYKYIALSHPWGAPPHFCTYVSTLAQHKQGIPTDGADFPDTFRHAITITRELGLRYLWVDSICIIQGEDGDFDVEAKRMEDVFSSAYCVIAASSARGQRDGFLGARKERQFLRLGDDTGAERGGLYVCRFIDNFGEHVLDSPLSKRGWVLQERALARRTIYFTDWQAYWECGDGVRCETMTKIDNKLASFLGDPNFPSKLSDSLTDRGEKIRFYESLYQQYSRLDFTRIADRPVAIAGLEQRMLRDLGARGCFGIFDDGRSLLPRSLLWRRGKEVGTLQRIPAGTGKGDKISLPSWSWMAYDGAIDFLDLPLGGVEWNEDQIHGPWSVDGEPTVAEEVAAMGLGAVVRPFLKEPVDLHDQDEEDFEVVLDAGENAGTAGWEEWRCVVVGTKRVLKGGRAIPVAERTHYFLILKAAEGRSDMYNRIGVGKMAGTMIGGVLSSRVVVR</sequence>
<feature type="domain" description="Heterokaryon incompatibility" evidence="1">
    <location>
        <begin position="157"/>
        <end position="305"/>
    </location>
</feature>
<name>A0AA39TP45_9PEZI</name>
<evidence type="ECO:0000313" key="2">
    <source>
        <dbReference type="EMBL" id="KAK0612096.1"/>
    </source>
</evidence>
<dbReference type="InterPro" id="IPR010730">
    <property type="entry name" value="HET"/>
</dbReference>
<evidence type="ECO:0000259" key="1">
    <source>
        <dbReference type="Pfam" id="PF06985"/>
    </source>
</evidence>
<dbReference type="PANTHER" id="PTHR33112">
    <property type="entry name" value="DOMAIN PROTEIN, PUTATIVE-RELATED"/>
    <property type="match status" value="1"/>
</dbReference>
<proteinExistence type="predicted"/>
<dbReference type="Proteomes" id="UP001175000">
    <property type="component" value="Unassembled WGS sequence"/>
</dbReference>
<protein>
    <submittedName>
        <fullName evidence="2">Heterokaryon incompatibility protein-domain-containing protein</fullName>
    </submittedName>
</protein>
<gene>
    <name evidence="2" type="ORF">B0T14DRAFT_341027</name>
</gene>
<organism evidence="2 3">
    <name type="scientific">Immersiella caudata</name>
    <dbReference type="NCBI Taxonomy" id="314043"/>
    <lineage>
        <taxon>Eukaryota</taxon>
        <taxon>Fungi</taxon>
        <taxon>Dikarya</taxon>
        <taxon>Ascomycota</taxon>
        <taxon>Pezizomycotina</taxon>
        <taxon>Sordariomycetes</taxon>
        <taxon>Sordariomycetidae</taxon>
        <taxon>Sordariales</taxon>
        <taxon>Lasiosphaeriaceae</taxon>
        <taxon>Immersiella</taxon>
    </lineage>
</organism>
<dbReference type="Pfam" id="PF06985">
    <property type="entry name" value="HET"/>
    <property type="match status" value="1"/>
</dbReference>
<dbReference type="PANTHER" id="PTHR33112:SF10">
    <property type="entry name" value="TOL"/>
    <property type="match status" value="1"/>
</dbReference>
<dbReference type="AlphaFoldDB" id="A0AA39TP45"/>
<comment type="caution">
    <text evidence="2">The sequence shown here is derived from an EMBL/GenBank/DDBJ whole genome shotgun (WGS) entry which is preliminary data.</text>
</comment>